<dbReference type="GO" id="GO:0016829">
    <property type="term" value="F:lyase activity"/>
    <property type="evidence" value="ECO:0007669"/>
    <property type="project" value="UniProtKB-KW"/>
</dbReference>
<evidence type="ECO:0000313" key="2">
    <source>
        <dbReference type="EMBL" id="RZS61010.1"/>
    </source>
</evidence>
<dbReference type="Proteomes" id="UP000293852">
    <property type="component" value="Unassembled WGS sequence"/>
</dbReference>
<proteinExistence type="predicted"/>
<dbReference type="Gene3D" id="2.160.20.10">
    <property type="entry name" value="Single-stranded right-handed beta-helix, Pectin lyase-like"/>
    <property type="match status" value="1"/>
</dbReference>
<keyword evidence="3" id="KW-1185">Reference proteome</keyword>
<dbReference type="InterPro" id="IPR008979">
    <property type="entry name" value="Galactose-bd-like_sf"/>
</dbReference>
<protein>
    <submittedName>
        <fullName evidence="2">Parallel beta helix pectate lyase-like protein</fullName>
    </submittedName>
</protein>
<dbReference type="EMBL" id="SGWX01000001">
    <property type="protein sequence ID" value="RZS61010.1"/>
    <property type="molecule type" value="Genomic_DNA"/>
</dbReference>
<comment type="caution">
    <text evidence="2">The sequence shown here is derived from an EMBL/GenBank/DDBJ whole genome shotgun (WGS) entry which is preliminary data.</text>
</comment>
<dbReference type="PANTHER" id="PTHR36453:SF1">
    <property type="entry name" value="RIGHT HANDED BETA HELIX DOMAIN-CONTAINING PROTEIN"/>
    <property type="match status" value="1"/>
</dbReference>
<evidence type="ECO:0000256" key="1">
    <source>
        <dbReference type="SAM" id="MobiDB-lite"/>
    </source>
</evidence>
<name>A0A4V2EXX5_9MICO</name>
<dbReference type="Pfam" id="PF22633">
    <property type="entry name" value="F5_F8_type_C_2"/>
    <property type="match status" value="1"/>
</dbReference>
<organism evidence="2 3">
    <name type="scientific">Xylanimonas ulmi</name>
    <dbReference type="NCBI Taxonomy" id="228973"/>
    <lineage>
        <taxon>Bacteria</taxon>
        <taxon>Bacillati</taxon>
        <taxon>Actinomycetota</taxon>
        <taxon>Actinomycetes</taxon>
        <taxon>Micrococcales</taxon>
        <taxon>Promicromonosporaceae</taxon>
        <taxon>Xylanimonas</taxon>
    </lineage>
</organism>
<dbReference type="InterPro" id="IPR006626">
    <property type="entry name" value="PbH1"/>
</dbReference>
<dbReference type="PANTHER" id="PTHR36453">
    <property type="entry name" value="SECRETED PROTEIN-RELATED"/>
    <property type="match status" value="1"/>
</dbReference>
<dbReference type="InterPro" id="IPR012334">
    <property type="entry name" value="Pectin_lyas_fold"/>
</dbReference>
<reference evidence="2 3" key="1">
    <citation type="submission" date="2019-02" db="EMBL/GenBank/DDBJ databases">
        <title>Sequencing the genomes of 1000 actinobacteria strains.</title>
        <authorList>
            <person name="Klenk H.-P."/>
        </authorList>
    </citation>
    <scope>NUCLEOTIDE SEQUENCE [LARGE SCALE GENOMIC DNA]</scope>
    <source>
        <strain evidence="2 3">DSM 16932</strain>
    </source>
</reference>
<feature type="region of interest" description="Disordered" evidence="1">
    <location>
        <begin position="728"/>
        <end position="759"/>
    </location>
</feature>
<dbReference type="AlphaFoldDB" id="A0A4V2EXX5"/>
<gene>
    <name evidence="2" type="ORF">EV386_1291</name>
</gene>
<dbReference type="InterPro" id="IPR011050">
    <property type="entry name" value="Pectin_lyase_fold/virulence"/>
</dbReference>
<accession>A0A4V2EXX5</accession>
<keyword evidence="2" id="KW-0456">Lyase</keyword>
<dbReference type="Gene3D" id="2.60.120.260">
    <property type="entry name" value="Galactose-binding domain-like"/>
    <property type="match status" value="1"/>
</dbReference>
<sequence length="759" mass="79951">MVSEVTAVGAGATSPLVLAVTPHESLADAADRLAATLVRHPQRDVEVRLAPGTYRVSEPVRLGPEHSGDERREVRWAGTGAVISGGVALTWRADRDGRWRATAPPGVEPADLFVGGRRSRRARSAPQSAEVCHAVDAGITGARALGIGRWARPEAVTCVVTVRWRAYHLPVAGVDGDVVRLREPCWTNARGGTGRVGPYWDTTAVDGSQFAGGVVWENAIELLTEPGDHVWDPVTRTVTYLPLPGEEPSDVEAIVPTCESLLALDGVRRLRLTGLTLSHAAFGQSATAQGYVGAQAGLTLTGATGPRDAAGRHYTKPAAALAVRRSHHVVVEDCVVTQVAGAGVVLEHGTCDTRLVASRFEDLGSGAVYIGDTEPHPGADRVSERNTVTRCVLRRVGARYTDAVALWAGYVADLTVDHNTIEDVPYSGISLGWGWNQPGARASALRDNRVTANRIVEVMRPSTGMHDGGAIYVQGAQPGTVIARNHIDRSGYGGTQRDGNGIYLDEQTSHVRVERNVVTRVGYKWLSNWAVYGVENLSRGNWTDTDAPALGGRGSGSRGDQVRLDVLPPAALAIAAAAGAEPGARVWAGRVDLARGRPATQSSAVVVAVRTSEDLSQCGGVEAQTTAAGHGAGAGHAEVAVDGDTCADTVTVDEPDSWWRVDLGAQRRLGAVGLWNAASMPTRDVVIEVADGAGRITARARVEGLVRRPSIVEVDAEGRYVTVRRPGGGVGLSSVTVHPPSRGAECEARPGPPRGRAEP</sequence>
<evidence type="ECO:0000313" key="3">
    <source>
        <dbReference type="Proteomes" id="UP000293852"/>
    </source>
</evidence>
<dbReference type="SMART" id="SM00710">
    <property type="entry name" value="PbH1"/>
    <property type="match status" value="7"/>
</dbReference>
<dbReference type="SUPFAM" id="SSF51126">
    <property type="entry name" value="Pectin lyase-like"/>
    <property type="match status" value="1"/>
</dbReference>
<dbReference type="SUPFAM" id="SSF49785">
    <property type="entry name" value="Galactose-binding domain-like"/>
    <property type="match status" value="1"/>
</dbReference>